<accession>A0A853IQC4</accession>
<comment type="caution">
    <text evidence="2">The sequence shown here is derived from an EMBL/GenBank/DDBJ whole genome shotgun (WGS) entry which is preliminary data.</text>
</comment>
<dbReference type="GO" id="GO:0003824">
    <property type="term" value="F:catalytic activity"/>
    <property type="evidence" value="ECO:0007669"/>
    <property type="project" value="InterPro"/>
</dbReference>
<dbReference type="InterPro" id="IPR023213">
    <property type="entry name" value="CAT-like_dom_sf"/>
</dbReference>
<dbReference type="SUPFAM" id="SSF52777">
    <property type="entry name" value="CoA-dependent acyltransferases"/>
    <property type="match status" value="2"/>
</dbReference>
<evidence type="ECO:0000313" key="3">
    <source>
        <dbReference type="Proteomes" id="UP000569732"/>
    </source>
</evidence>
<dbReference type="PANTHER" id="PTHR45398">
    <property type="match status" value="1"/>
</dbReference>
<dbReference type="Proteomes" id="UP000569732">
    <property type="component" value="Unassembled WGS sequence"/>
</dbReference>
<dbReference type="RefSeq" id="WP_255491122.1">
    <property type="nucleotide sequence ID" value="NZ_JACCKB010000277.1"/>
</dbReference>
<dbReference type="SUPFAM" id="SSF56801">
    <property type="entry name" value="Acetyl-CoA synthetase-like"/>
    <property type="match status" value="1"/>
</dbReference>
<dbReference type="Gene3D" id="3.30.559.10">
    <property type="entry name" value="Chloramphenicol acetyltransferase-like domain"/>
    <property type="match status" value="1"/>
</dbReference>
<dbReference type="InterPro" id="IPR001242">
    <property type="entry name" value="Condensation_dom"/>
</dbReference>
<dbReference type="PANTHER" id="PTHR45398:SF1">
    <property type="entry name" value="ENZYME, PUTATIVE (JCVI)-RELATED"/>
    <property type="match status" value="1"/>
</dbReference>
<name>A0A853IQC4_9GAMM</name>
<dbReference type="Gene3D" id="3.30.559.30">
    <property type="entry name" value="Nonribosomal peptide synthetase, condensation domain"/>
    <property type="match status" value="1"/>
</dbReference>
<gene>
    <name evidence="2" type="ORF">H0A36_29315</name>
</gene>
<feature type="domain" description="Condensation" evidence="1">
    <location>
        <begin position="3"/>
        <end position="332"/>
    </location>
</feature>
<keyword evidence="3" id="KW-1185">Reference proteome</keyword>
<proteinExistence type="predicted"/>
<dbReference type="Pfam" id="PF00668">
    <property type="entry name" value="Condensation"/>
    <property type="match status" value="1"/>
</dbReference>
<sequence length="371" mass="41130">QPPLMRLVLIQLSADQYQFIWTHHHALLDGWSLPLLFQDLFALYQTASLACLPTPVAYQHYVGWLQTQDKQTASDYWQAYLAGVTAPTSLMLDTPLLMPASASGQTYNRVLSESFTQQLQALTQSAQVSLSTVLQAAWSLLLSRFTGETDVIFGYTRSGRPASLPNAENIVGLFITSLPLRASVPQHPSALLHEWLQALHKEQPSHDQYGYLPLVDIQRVSEIAADKPLFESLLVFENYPIDDSLMEAAQVNDGFAVEAVEMVDLDSYPLSLTITPASQLHLQFGYQPSYLNDTQIREIAGYLETILCGMAAGASQPIQHLQLLSASEQTTLIANTVSPIPEAYSFCIHELFEQQVATTPDQVALVFEDQS</sequence>
<feature type="non-terminal residue" evidence="2">
    <location>
        <position position="1"/>
    </location>
</feature>
<dbReference type="EMBL" id="JACCKB010000277">
    <property type="protein sequence ID" value="NYZ70116.1"/>
    <property type="molecule type" value="Genomic_DNA"/>
</dbReference>
<feature type="non-terminal residue" evidence="2">
    <location>
        <position position="371"/>
    </location>
</feature>
<organism evidence="2 3">
    <name type="scientific">Spartinivicinus marinus</name>
    <dbReference type="NCBI Taxonomy" id="2994442"/>
    <lineage>
        <taxon>Bacteria</taxon>
        <taxon>Pseudomonadati</taxon>
        <taxon>Pseudomonadota</taxon>
        <taxon>Gammaproteobacteria</taxon>
        <taxon>Oceanospirillales</taxon>
        <taxon>Zooshikellaceae</taxon>
        <taxon>Spartinivicinus</taxon>
    </lineage>
</organism>
<reference evidence="2 3" key="1">
    <citation type="submission" date="2020-07" db="EMBL/GenBank/DDBJ databases">
        <title>Endozoicomonas sp. nov., isolated from sediment.</title>
        <authorList>
            <person name="Gu T."/>
        </authorList>
    </citation>
    <scope>NUCLEOTIDE SEQUENCE [LARGE SCALE GENOMIC DNA]</scope>
    <source>
        <strain evidence="2 3">SM1973</strain>
    </source>
</reference>
<protein>
    <submittedName>
        <fullName evidence="2">Non-ribosomal peptide synthetase</fullName>
    </submittedName>
</protein>
<evidence type="ECO:0000259" key="1">
    <source>
        <dbReference type="Pfam" id="PF00668"/>
    </source>
</evidence>
<dbReference type="AlphaFoldDB" id="A0A853IQC4"/>
<evidence type="ECO:0000313" key="2">
    <source>
        <dbReference type="EMBL" id="NYZ70116.1"/>
    </source>
</evidence>